<sequence>MATYSAYTTTTCSTTNKASLSSSSKTYTSKAGQSSTTRYIKNTLPISYQHNSLKTTSTITRCKPTSRYYASTCAPSLAEASRLERNFSYIEAMKESKSLPSSSNSSSTSTIESPPLNDTLQPHPEEVEIPIQIKLVAPMAKSRSQSSIFHLFRSTFSPFQMRKWRSKSRDKLLASASPSEALTSAHSDVSQTAQTNHCAPPQPDNNYSYTSSLSSSSSDSSYRHKSSPRLSPNASARQLSYLKLTCLLNGYDKYEFKDDKADSLKSIYLKSSKALCTDRYYDVKPGFRRYTSSARQPSACDHDAQVYKSELSVRLNVQEEKADGDAMAPDQNQHMTDELVVHNGKQEELTECNEEANTTDQAHVS</sequence>
<evidence type="ECO:0000313" key="2">
    <source>
        <dbReference type="EMBL" id="RNA03761.1"/>
    </source>
</evidence>
<evidence type="ECO:0000313" key="3">
    <source>
        <dbReference type="Proteomes" id="UP000276133"/>
    </source>
</evidence>
<dbReference type="Proteomes" id="UP000276133">
    <property type="component" value="Unassembled WGS sequence"/>
</dbReference>
<name>A0A3M7PYE7_BRAPC</name>
<feature type="compositionally biased region" description="Low complexity" evidence="1">
    <location>
        <begin position="207"/>
        <end position="220"/>
    </location>
</feature>
<dbReference type="EMBL" id="REGN01008359">
    <property type="protein sequence ID" value="RNA03761.1"/>
    <property type="molecule type" value="Genomic_DNA"/>
</dbReference>
<feature type="compositionally biased region" description="Low complexity" evidence="1">
    <location>
        <begin position="98"/>
        <end position="116"/>
    </location>
</feature>
<dbReference type="AlphaFoldDB" id="A0A3M7PYE7"/>
<comment type="caution">
    <text evidence="2">The sequence shown here is derived from an EMBL/GenBank/DDBJ whole genome shotgun (WGS) entry which is preliminary data.</text>
</comment>
<reference evidence="2 3" key="1">
    <citation type="journal article" date="2018" name="Sci. Rep.">
        <title>Genomic signatures of local adaptation to the degree of environmental predictability in rotifers.</title>
        <authorList>
            <person name="Franch-Gras L."/>
            <person name="Hahn C."/>
            <person name="Garcia-Roger E.M."/>
            <person name="Carmona M.J."/>
            <person name="Serra M."/>
            <person name="Gomez A."/>
        </authorList>
    </citation>
    <scope>NUCLEOTIDE SEQUENCE [LARGE SCALE GENOMIC DNA]</scope>
    <source>
        <strain evidence="2">HYR1</strain>
    </source>
</reference>
<feature type="compositionally biased region" description="Polar residues" evidence="1">
    <location>
        <begin position="355"/>
        <end position="365"/>
    </location>
</feature>
<accession>A0A3M7PYE7</accession>
<proteinExistence type="predicted"/>
<feature type="region of interest" description="Disordered" evidence="1">
    <location>
        <begin position="98"/>
        <end position="122"/>
    </location>
</feature>
<keyword evidence="3" id="KW-1185">Reference proteome</keyword>
<protein>
    <submittedName>
        <fullName evidence="2">Uncharacterized protein</fullName>
    </submittedName>
</protein>
<evidence type="ECO:0000256" key="1">
    <source>
        <dbReference type="SAM" id="MobiDB-lite"/>
    </source>
</evidence>
<feature type="region of interest" description="Disordered" evidence="1">
    <location>
        <begin position="345"/>
        <end position="365"/>
    </location>
</feature>
<organism evidence="2 3">
    <name type="scientific">Brachionus plicatilis</name>
    <name type="common">Marine rotifer</name>
    <name type="synonym">Brachionus muelleri</name>
    <dbReference type="NCBI Taxonomy" id="10195"/>
    <lineage>
        <taxon>Eukaryota</taxon>
        <taxon>Metazoa</taxon>
        <taxon>Spiralia</taxon>
        <taxon>Gnathifera</taxon>
        <taxon>Rotifera</taxon>
        <taxon>Eurotatoria</taxon>
        <taxon>Monogononta</taxon>
        <taxon>Pseudotrocha</taxon>
        <taxon>Ploima</taxon>
        <taxon>Brachionidae</taxon>
        <taxon>Brachionus</taxon>
    </lineage>
</organism>
<feature type="region of interest" description="Disordered" evidence="1">
    <location>
        <begin position="175"/>
        <end position="233"/>
    </location>
</feature>
<feature type="compositionally biased region" description="Polar residues" evidence="1">
    <location>
        <begin position="176"/>
        <end position="197"/>
    </location>
</feature>
<gene>
    <name evidence="2" type="ORF">BpHYR1_022554</name>
</gene>